<evidence type="ECO:0000313" key="2">
    <source>
        <dbReference type="Proteomes" id="UP000184480"/>
    </source>
</evidence>
<keyword evidence="2" id="KW-1185">Reference proteome</keyword>
<reference evidence="2" key="1">
    <citation type="submission" date="2016-11" db="EMBL/GenBank/DDBJ databases">
        <authorList>
            <person name="Varghese N."/>
            <person name="Submissions S."/>
        </authorList>
    </citation>
    <scope>NUCLEOTIDE SEQUENCE [LARGE SCALE GENOMIC DNA]</scope>
    <source>
        <strain evidence="2">DSM 27370</strain>
    </source>
</reference>
<organism evidence="1 2">
    <name type="scientific">Dysgonomonas macrotermitis</name>
    <dbReference type="NCBI Taxonomy" id="1346286"/>
    <lineage>
        <taxon>Bacteria</taxon>
        <taxon>Pseudomonadati</taxon>
        <taxon>Bacteroidota</taxon>
        <taxon>Bacteroidia</taxon>
        <taxon>Bacteroidales</taxon>
        <taxon>Dysgonomonadaceae</taxon>
        <taxon>Dysgonomonas</taxon>
    </lineage>
</organism>
<accession>A0A1M5GQH3</accession>
<dbReference type="EMBL" id="FQUC01000014">
    <property type="protein sequence ID" value="SHG05956.1"/>
    <property type="molecule type" value="Genomic_DNA"/>
</dbReference>
<evidence type="ECO:0000313" key="1">
    <source>
        <dbReference type="EMBL" id="SHG05956.1"/>
    </source>
</evidence>
<dbReference type="OrthoDB" id="1121857at2"/>
<gene>
    <name evidence="1" type="ORF">SAMN05444362_11496</name>
</gene>
<dbReference type="RefSeq" id="WP_062181877.1">
    <property type="nucleotide sequence ID" value="NZ_BBXL01000014.1"/>
</dbReference>
<dbReference type="STRING" id="1346286.SAMN05444362_11496"/>
<proteinExistence type="predicted"/>
<name>A0A1M5GQH3_9BACT</name>
<dbReference type="Proteomes" id="UP000184480">
    <property type="component" value="Unassembled WGS sequence"/>
</dbReference>
<protein>
    <submittedName>
        <fullName evidence="1">Uncharacterized protein</fullName>
    </submittedName>
</protein>
<sequence length="93" mass="10667">MSSRRDLKKLIHNSVGTLYDDLIFYKVFTQNPNEEKADALIDKISDAHFDLINRLSATEGKEVKGRTKTYYSKIKADLQSLVNQFGKEIQSLD</sequence>
<dbReference type="AlphaFoldDB" id="A0A1M5GQH3"/>